<protein>
    <submittedName>
        <fullName evidence="1">Uncharacterized protein</fullName>
    </submittedName>
</protein>
<comment type="caution">
    <text evidence="1">The sequence shown here is derived from an EMBL/GenBank/DDBJ whole genome shotgun (WGS) entry which is preliminary data.</text>
</comment>
<keyword evidence="2" id="KW-1185">Reference proteome</keyword>
<evidence type="ECO:0000313" key="1">
    <source>
        <dbReference type="EMBL" id="KAJ9115320.1"/>
    </source>
</evidence>
<dbReference type="Proteomes" id="UP001234202">
    <property type="component" value="Unassembled WGS sequence"/>
</dbReference>
<evidence type="ECO:0000313" key="2">
    <source>
        <dbReference type="Proteomes" id="UP001234202"/>
    </source>
</evidence>
<gene>
    <name evidence="1" type="ORF">QFC24_007029</name>
</gene>
<accession>A0ACC2WVX9</accession>
<proteinExistence type="predicted"/>
<sequence length="480" mass="50363">MALRTTCASLVATTAQAGILRRTATGQRWIRQAVGTARGTSSGNGHAAPARTLATSSAAISDPLYTPDYPAHLPIPQSTLAALLARLGLPSTPQTQAALLVALTDVSYDPSKLPRSIHAPAEDASSTSTTTTSATAPENNTLLAALGNSLLGLFASEHLSTTYPNLPTRPLKALTSRYVGPAACFAIAKDLGLGVSDGAYVSDGTLRGAVEGQGNAGRSRKRSSPSLGVPVRWVRAERDGAEEVVDASATEEGDSANATGGKTKRRTTWEEVVARSVRSFVGLVYQEKGIAAARQFVHTHFLSRHVDVTSLINVRAPKHVLSVEVRKLLGQAGAPELAGIESRILAESGRHSLSPIFNIGLFLPSGLKLAEGYGSSLRMAEHRAAMNALTAMYCARGELLVRDLQSTKGSNVDNIGMDLPTSAYAPPGPTSTVPKGGVESLLRVDQEREAQFRGNIMLSRAEALLASGKGSASKSRSTRR</sequence>
<dbReference type="EMBL" id="JASBWV010000046">
    <property type="protein sequence ID" value="KAJ9115320.1"/>
    <property type="molecule type" value="Genomic_DNA"/>
</dbReference>
<name>A0ACC2WVX9_9TREE</name>
<organism evidence="1 2">
    <name type="scientific">Naganishia onofrii</name>
    <dbReference type="NCBI Taxonomy" id="1851511"/>
    <lineage>
        <taxon>Eukaryota</taxon>
        <taxon>Fungi</taxon>
        <taxon>Dikarya</taxon>
        <taxon>Basidiomycota</taxon>
        <taxon>Agaricomycotina</taxon>
        <taxon>Tremellomycetes</taxon>
        <taxon>Filobasidiales</taxon>
        <taxon>Filobasidiaceae</taxon>
        <taxon>Naganishia</taxon>
    </lineage>
</organism>
<reference evidence="1" key="1">
    <citation type="submission" date="2023-04" db="EMBL/GenBank/DDBJ databases">
        <title>Draft Genome sequencing of Naganishia species isolated from polar environments using Oxford Nanopore Technology.</title>
        <authorList>
            <person name="Leo P."/>
            <person name="Venkateswaran K."/>
        </authorList>
    </citation>
    <scope>NUCLEOTIDE SEQUENCE</scope>
    <source>
        <strain evidence="1">DBVPG 5303</strain>
    </source>
</reference>